<dbReference type="AlphaFoldDB" id="A0A1W6ZCZ6"/>
<name>A0A1W6ZCZ6_9BORD</name>
<evidence type="ECO:0000313" key="1">
    <source>
        <dbReference type="EMBL" id="ARP95253.1"/>
    </source>
</evidence>
<gene>
    <name evidence="1" type="ORF">CAL15_13175</name>
</gene>
<protein>
    <submittedName>
        <fullName evidence="1">Uncharacterized protein</fullName>
    </submittedName>
</protein>
<sequence>MTRRQAIWLFTMLERERGEVIAAPIGQEGEIDWDEMRTRIHDVLDQSNGRYLSLQRGVAEILPDADVLWITTDAEQLQWLLKAIRGEARQKGRVGALTRLPLEPKDELLAELDLWETHRDTKRDLIEKLRDGWVASNKRHRTLRWFDDDEYEKCDLLWAWLHKNRPSLVEGRRSFEFRVHVEHFFNDAGLRADEINYIINTVKTRWSQRKYRETNKDKKQFNFVLSKSADRALDKLASARGVSRSQLLDLLIHEEKDRGQAKSKG</sequence>
<accession>A0A1W6ZCZ6</accession>
<dbReference type="Proteomes" id="UP000194161">
    <property type="component" value="Chromosome"/>
</dbReference>
<keyword evidence="2" id="KW-1185">Reference proteome</keyword>
<dbReference type="EMBL" id="CP021111">
    <property type="protein sequence ID" value="ARP95253.1"/>
    <property type="molecule type" value="Genomic_DNA"/>
</dbReference>
<organism evidence="1 2">
    <name type="scientific">Bordetella genomosp. 13</name>
    <dbReference type="NCBI Taxonomy" id="463040"/>
    <lineage>
        <taxon>Bacteria</taxon>
        <taxon>Pseudomonadati</taxon>
        <taxon>Pseudomonadota</taxon>
        <taxon>Betaproteobacteria</taxon>
        <taxon>Burkholderiales</taxon>
        <taxon>Alcaligenaceae</taxon>
        <taxon>Bordetella</taxon>
    </lineage>
</organism>
<dbReference type="KEGG" id="bgm:CAL15_13175"/>
<proteinExistence type="predicted"/>
<reference evidence="1 2" key="1">
    <citation type="submission" date="2017-05" db="EMBL/GenBank/DDBJ databases">
        <title>Complete and WGS of Bordetella genogroups.</title>
        <authorList>
            <person name="Spilker T."/>
            <person name="LiPuma J."/>
        </authorList>
    </citation>
    <scope>NUCLEOTIDE SEQUENCE [LARGE SCALE GENOMIC DNA]</scope>
    <source>
        <strain evidence="1 2">AU7206</strain>
    </source>
</reference>
<evidence type="ECO:0000313" key="2">
    <source>
        <dbReference type="Proteomes" id="UP000194161"/>
    </source>
</evidence>